<keyword evidence="1" id="KW-0679">Respiratory chain</keyword>
<sequence length="495" mass="54550">MVAPTAPQLSPRDREKSAAERAAIDASCRAPVVAFAASAVAWLLVGSVLALLASVKLHSPYFLTGSAELTFGRVRMAHLQAVGIGWSSLATVAAILWLMCRLSRAELVYPKLLHVSCALWNVGVFLAVFGIIFGDAQSVEWLDAPPYAAPFFVAALGIVSAWTVAVFRRRRESHVYVSQWYIMGAVFWFPWLYLVAQFMIFWSPATGVVQPIVNWWFGHNVLGLWFTPAAVGSAYYLIPKIIGRPVHSYYLSIIGFWSLALFYSWAGMHHLIGGPIPGWLASASTVGSMMMIIPVLAVAINHHMTMRGHFHRLRYSPALRFTVFGAIAYTAVSLQGSFEALKDFSEVTHFTHYTVAHAHLGAYGFVTMIYFGLFYYMIPRLTGREWASPVLIRVHFWCAAVGITTYFAALSIGGWWQGRMLNNPDVPFGKIVDYLRPHLFTRSVAGVLLTVGHLAFAASFVMNLGGWGKKRAGGPTFFVEPVQPAAPTHEAVAAS</sequence>
<evidence type="ECO:0000256" key="1">
    <source>
        <dbReference type="ARBA" id="ARBA00022660"/>
    </source>
</evidence>
<gene>
    <name evidence="4" type="ORF">FTUN_2046</name>
</gene>
<dbReference type="AlphaFoldDB" id="A0A6M5YKQ0"/>
<dbReference type="KEGG" id="ftj:FTUN_2046"/>
<feature type="transmembrane region" description="Helical" evidence="2">
    <location>
        <begin position="249"/>
        <end position="266"/>
    </location>
</feature>
<keyword evidence="2" id="KW-1133">Transmembrane helix</keyword>
<keyword evidence="2" id="KW-0472">Membrane</keyword>
<dbReference type="GO" id="GO:0022904">
    <property type="term" value="P:respiratory electron transport chain"/>
    <property type="evidence" value="ECO:0007669"/>
    <property type="project" value="TreeGrafter"/>
</dbReference>
<evidence type="ECO:0000256" key="2">
    <source>
        <dbReference type="SAM" id="Phobius"/>
    </source>
</evidence>
<protein>
    <submittedName>
        <fullName evidence="4">Cytochrome c oxidase (Cbb3-type) subunit CcoN</fullName>
        <ecNumber evidence="4">1.9.3.1</ecNumber>
    </submittedName>
</protein>
<feature type="transmembrane region" description="Helical" evidence="2">
    <location>
        <begin position="439"/>
        <end position="461"/>
    </location>
</feature>
<feature type="transmembrane region" description="Helical" evidence="2">
    <location>
        <begin position="215"/>
        <end position="237"/>
    </location>
</feature>
<dbReference type="GO" id="GO:0016491">
    <property type="term" value="F:oxidoreductase activity"/>
    <property type="evidence" value="ECO:0007669"/>
    <property type="project" value="UniProtKB-KW"/>
</dbReference>
<dbReference type="GO" id="GO:0015990">
    <property type="term" value="P:electron transport coupled proton transport"/>
    <property type="evidence" value="ECO:0007669"/>
    <property type="project" value="TreeGrafter"/>
</dbReference>
<feature type="transmembrane region" description="Helical" evidence="2">
    <location>
        <begin position="180"/>
        <end position="203"/>
    </location>
</feature>
<dbReference type="PROSITE" id="PS50855">
    <property type="entry name" value="COX1"/>
    <property type="match status" value="1"/>
</dbReference>
<feature type="transmembrane region" description="Helical" evidence="2">
    <location>
        <begin position="358"/>
        <end position="378"/>
    </location>
</feature>
<keyword evidence="2" id="KW-0812">Transmembrane</keyword>
<keyword evidence="5" id="KW-1185">Reference proteome</keyword>
<dbReference type="RefSeq" id="WP_171470501.1">
    <property type="nucleotide sequence ID" value="NZ_CP053452.2"/>
</dbReference>
<dbReference type="EMBL" id="CP053452">
    <property type="protein sequence ID" value="QJW94525.1"/>
    <property type="molecule type" value="Genomic_DNA"/>
</dbReference>
<dbReference type="Proteomes" id="UP000503447">
    <property type="component" value="Chromosome"/>
</dbReference>
<dbReference type="InterPro" id="IPR036927">
    <property type="entry name" value="Cyt_c_oxase-like_su1_sf"/>
</dbReference>
<dbReference type="SUPFAM" id="SSF81442">
    <property type="entry name" value="Cytochrome c oxidase subunit I-like"/>
    <property type="match status" value="1"/>
</dbReference>
<feature type="transmembrane region" description="Helical" evidence="2">
    <location>
        <begin position="32"/>
        <end position="57"/>
    </location>
</feature>
<dbReference type="PANTHER" id="PTHR10422">
    <property type="entry name" value="CYTOCHROME C OXIDASE SUBUNIT 1"/>
    <property type="match status" value="1"/>
</dbReference>
<feature type="transmembrane region" description="Helical" evidence="2">
    <location>
        <begin position="278"/>
        <end position="300"/>
    </location>
</feature>
<dbReference type="EC" id="1.9.3.1" evidence="4"/>
<evidence type="ECO:0000313" key="5">
    <source>
        <dbReference type="Proteomes" id="UP000503447"/>
    </source>
</evidence>
<keyword evidence="1" id="KW-0249">Electron transport</keyword>
<organism evidence="4 5">
    <name type="scientific">Frigoriglobus tundricola</name>
    <dbReference type="NCBI Taxonomy" id="2774151"/>
    <lineage>
        <taxon>Bacteria</taxon>
        <taxon>Pseudomonadati</taxon>
        <taxon>Planctomycetota</taxon>
        <taxon>Planctomycetia</taxon>
        <taxon>Gemmatales</taxon>
        <taxon>Gemmataceae</taxon>
        <taxon>Frigoriglobus</taxon>
    </lineage>
</organism>
<dbReference type="Gene3D" id="1.20.210.10">
    <property type="entry name" value="Cytochrome c oxidase-like, subunit I domain"/>
    <property type="match status" value="1"/>
</dbReference>
<dbReference type="GO" id="GO:0020037">
    <property type="term" value="F:heme binding"/>
    <property type="evidence" value="ECO:0007669"/>
    <property type="project" value="InterPro"/>
</dbReference>
<dbReference type="GO" id="GO:0004129">
    <property type="term" value="F:cytochrome-c oxidase activity"/>
    <property type="evidence" value="ECO:0007669"/>
    <property type="project" value="InterPro"/>
</dbReference>
<evidence type="ECO:0000313" key="4">
    <source>
        <dbReference type="EMBL" id="QJW94525.1"/>
    </source>
</evidence>
<dbReference type="InterPro" id="IPR023616">
    <property type="entry name" value="Cyt_c_oxase-like_su1_dom"/>
</dbReference>
<keyword evidence="4" id="KW-0560">Oxidoreductase</keyword>
<proteinExistence type="predicted"/>
<feature type="transmembrane region" description="Helical" evidence="2">
    <location>
        <begin position="112"/>
        <end position="134"/>
    </location>
</feature>
<dbReference type="GO" id="GO:0016020">
    <property type="term" value="C:membrane"/>
    <property type="evidence" value="ECO:0007669"/>
    <property type="project" value="InterPro"/>
</dbReference>
<keyword evidence="1" id="KW-0813">Transport</keyword>
<feature type="domain" description="Cytochrome oxidase subunit I profile" evidence="3">
    <location>
        <begin position="42"/>
        <end position="414"/>
    </location>
</feature>
<dbReference type="GO" id="GO:0009060">
    <property type="term" value="P:aerobic respiration"/>
    <property type="evidence" value="ECO:0007669"/>
    <property type="project" value="InterPro"/>
</dbReference>
<dbReference type="Pfam" id="PF00115">
    <property type="entry name" value="COX1"/>
    <property type="match status" value="1"/>
</dbReference>
<name>A0A6M5YKQ0_9BACT</name>
<dbReference type="PANTHER" id="PTHR10422:SF29">
    <property type="entry name" value="CYTOCHROME C OXIDASE SUBUNIT 1 HOMOLOG, BACTEROID"/>
    <property type="match status" value="1"/>
</dbReference>
<dbReference type="InterPro" id="IPR000883">
    <property type="entry name" value="Cyt_C_Oxase_1"/>
</dbReference>
<feature type="transmembrane region" description="Helical" evidence="2">
    <location>
        <begin position="77"/>
        <end position="100"/>
    </location>
</feature>
<accession>A0A6M5YKQ0</accession>
<evidence type="ECO:0000259" key="3">
    <source>
        <dbReference type="PROSITE" id="PS50855"/>
    </source>
</evidence>
<reference evidence="5" key="1">
    <citation type="submission" date="2020-05" db="EMBL/GenBank/DDBJ databases">
        <title>Frigoriglobus tundricola gen. nov., sp. nov., a psychrotolerant cellulolytic planctomycete of the family Gemmataceae with two divergent copies of 16S rRNA gene.</title>
        <authorList>
            <person name="Kulichevskaya I.S."/>
            <person name="Ivanova A.A."/>
            <person name="Naumoff D.G."/>
            <person name="Beletsky A.V."/>
            <person name="Rijpstra W.I.C."/>
            <person name="Sinninghe Damste J.S."/>
            <person name="Mardanov A.V."/>
            <person name="Ravin N.V."/>
            <person name="Dedysh S.N."/>
        </authorList>
    </citation>
    <scope>NUCLEOTIDE SEQUENCE [LARGE SCALE GENOMIC DNA]</scope>
    <source>
        <strain evidence="5">PL17</strain>
    </source>
</reference>
<feature type="transmembrane region" description="Helical" evidence="2">
    <location>
        <begin position="146"/>
        <end position="168"/>
    </location>
</feature>
<feature type="transmembrane region" description="Helical" evidence="2">
    <location>
        <begin position="321"/>
        <end position="338"/>
    </location>
</feature>
<feature type="transmembrane region" description="Helical" evidence="2">
    <location>
        <begin position="390"/>
        <end position="416"/>
    </location>
</feature>